<dbReference type="HAMAP" id="MF_00185">
    <property type="entry name" value="IPP_trans"/>
    <property type="match status" value="1"/>
</dbReference>
<comment type="catalytic activity">
    <reaction evidence="9 10 11">
        <text>adenosine(37) in tRNA + dimethylallyl diphosphate = N(6)-dimethylallyladenosine(37) in tRNA + diphosphate</text>
        <dbReference type="Rhea" id="RHEA:26482"/>
        <dbReference type="Rhea" id="RHEA-COMP:10162"/>
        <dbReference type="Rhea" id="RHEA-COMP:10375"/>
        <dbReference type="ChEBI" id="CHEBI:33019"/>
        <dbReference type="ChEBI" id="CHEBI:57623"/>
        <dbReference type="ChEBI" id="CHEBI:74411"/>
        <dbReference type="ChEBI" id="CHEBI:74415"/>
        <dbReference type="EC" id="2.5.1.75"/>
    </reaction>
</comment>
<comment type="subunit">
    <text evidence="10">Monomer.</text>
</comment>
<feature type="site" description="Interaction with substrate tRNA" evidence="10">
    <location>
        <position position="144"/>
    </location>
</feature>
<evidence type="ECO:0000256" key="11">
    <source>
        <dbReference type="RuleBase" id="RU003783"/>
    </source>
</evidence>
<comment type="caution">
    <text evidence="10">Lacks conserved residue(s) required for the propagation of feature annotation.</text>
</comment>
<reference evidence="14" key="1">
    <citation type="submission" date="2021-02" db="EMBL/GenBank/DDBJ databases">
        <title>The CRISPR/cas machinery reduction and long-range gene transfer in the hot spring cyanobacterium Synechococcus.</title>
        <authorList>
            <person name="Dvorak P."/>
            <person name="Jahodarova E."/>
            <person name="Hasler P."/>
            <person name="Poulickova A."/>
        </authorList>
    </citation>
    <scope>NUCLEOTIDE SEQUENCE</scope>
    <source>
        <strain evidence="14">Rupite</strain>
    </source>
</reference>
<dbReference type="GO" id="GO:0052381">
    <property type="term" value="F:tRNA dimethylallyltransferase activity"/>
    <property type="evidence" value="ECO:0007669"/>
    <property type="project" value="UniProtKB-EC"/>
</dbReference>
<sequence length="362" mass="40388">MLYSTHRGKTHSGISSASQYERICSIQEYQNGVALGEGIPALPTQPGLIVIGGPTATGKSRQALLLAQRLGSPLLNADSRQVYREFDIGTAKPTLAEQACWPHELIDLADPRETFTVAEFQQAAQVRIAQAHQQGQTPILVGGTGLYIQSITAGLGIPAVPPQPHLRAQLETWPAEIRYAWLQQLDPAAAQHIHPHDAVRTLRALEIIYTTGKTASSLRQAQPPQYPILMLGLHCPMPRLQARIAQRTAQMFQSGWIEEVKQLRERYGPDLPLLNTLGYAEISAYLEGRISEAELQPLIVQHTRQFAKRQMTWFRAMPGIQWLDCEAEDLPDQIEQRVKDWMADLPNTETTADDNRHRLADP</sequence>
<dbReference type="NCBIfam" id="TIGR00174">
    <property type="entry name" value="miaA"/>
    <property type="match status" value="1"/>
</dbReference>
<dbReference type="Pfam" id="PF01715">
    <property type="entry name" value="IPPT"/>
    <property type="match status" value="1"/>
</dbReference>
<evidence type="ECO:0000256" key="7">
    <source>
        <dbReference type="ARBA" id="ARBA00022840"/>
    </source>
</evidence>
<comment type="caution">
    <text evidence="14">The sequence shown here is derived from an EMBL/GenBank/DDBJ whole genome shotgun (WGS) entry which is preliminary data.</text>
</comment>
<dbReference type="RefSeq" id="WP_244348315.1">
    <property type="nucleotide sequence ID" value="NZ_JAFIRA010000001.1"/>
</dbReference>
<organism evidence="14 15">
    <name type="scientific">Thermostichus vulcanus str. 'Rupite'</name>
    <dbReference type="NCBI Taxonomy" id="2813851"/>
    <lineage>
        <taxon>Bacteria</taxon>
        <taxon>Bacillati</taxon>
        <taxon>Cyanobacteriota</taxon>
        <taxon>Cyanophyceae</taxon>
        <taxon>Thermostichales</taxon>
        <taxon>Thermostichaceae</taxon>
        <taxon>Thermostichus</taxon>
    </lineage>
</organism>
<name>A0ABT0C686_THEVL</name>
<evidence type="ECO:0000256" key="3">
    <source>
        <dbReference type="ARBA" id="ARBA00005842"/>
    </source>
</evidence>
<dbReference type="PANTHER" id="PTHR11088:SF60">
    <property type="entry name" value="TRNA DIMETHYLALLYLTRANSFERASE"/>
    <property type="match status" value="1"/>
</dbReference>
<dbReference type="InterPro" id="IPR027417">
    <property type="entry name" value="P-loop_NTPase"/>
</dbReference>
<keyword evidence="7 10" id="KW-0067">ATP-binding</keyword>
<evidence type="ECO:0000256" key="2">
    <source>
        <dbReference type="ARBA" id="ARBA00003213"/>
    </source>
</evidence>
<feature type="region of interest" description="Interaction with substrate tRNA" evidence="10">
    <location>
        <begin position="78"/>
        <end position="81"/>
    </location>
</feature>
<protein>
    <recommendedName>
        <fullName evidence="10">tRNA dimethylallyltransferase</fullName>
        <ecNumber evidence="10">2.5.1.75</ecNumber>
    </recommendedName>
    <alternativeName>
        <fullName evidence="10">Dimethylallyl diphosphate:tRNA dimethylallyltransferase</fullName>
        <shortName evidence="10">DMAPP:tRNA dimethylallyltransferase</shortName>
        <shortName evidence="10">DMATase</shortName>
    </alternativeName>
    <alternativeName>
        <fullName evidence="10">Isopentenyl-diphosphate:tRNA isopentenyltransferase</fullName>
        <shortName evidence="10">IPP transferase</shortName>
        <shortName evidence="10">IPPT</shortName>
        <shortName evidence="10">IPTase</shortName>
    </alternativeName>
</protein>
<evidence type="ECO:0000256" key="9">
    <source>
        <dbReference type="ARBA" id="ARBA00049563"/>
    </source>
</evidence>
<evidence type="ECO:0000313" key="14">
    <source>
        <dbReference type="EMBL" id="MCJ2541311.1"/>
    </source>
</evidence>
<dbReference type="InterPro" id="IPR018022">
    <property type="entry name" value="IPT"/>
</dbReference>
<dbReference type="InterPro" id="IPR039657">
    <property type="entry name" value="Dimethylallyltransferase"/>
</dbReference>
<comment type="function">
    <text evidence="2 10 12">Catalyzes the transfer of a dimethylallyl group onto the adenine at position 37 in tRNAs that read codons beginning with uridine, leading to the formation of N6-(dimethylallyl)adenosine (i(6)A).</text>
</comment>
<keyword evidence="5 10" id="KW-0819">tRNA processing</keyword>
<dbReference type="PANTHER" id="PTHR11088">
    <property type="entry name" value="TRNA DIMETHYLALLYLTRANSFERASE"/>
    <property type="match status" value="1"/>
</dbReference>
<gene>
    <name evidence="10 14" type="primary">miaA</name>
    <name evidence="14" type="ORF">JX360_00060</name>
</gene>
<feature type="binding site" evidence="10">
    <location>
        <begin position="55"/>
        <end position="60"/>
    </location>
    <ligand>
        <name>substrate</name>
    </ligand>
</feature>
<dbReference type="Gene3D" id="3.40.50.300">
    <property type="entry name" value="P-loop containing nucleotide triphosphate hydrolases"/>
    <property type="match status" value="1"/>
</dbReference>
<evidence type="ECO:0000256" key="6">
    <source>
        <dbReference type="ARBA" id="ARBA00022741"/>
    </source>
</evidence>
<dbReference type="EC" id="2.5.1.75" evidence="10"/>
<evidence type="ECO:0000256" key="4">
    <source>
        <dbReference type="ARBA" id="ARBA00022679"/>
    </source>
</evidence>
<feature type="binding site" evidence="10">
    <location>
        <begin position="53"/>
        <end position="60"/>
    </location>
    <ligand>
        <name>ATP</name>
        <dbReference type="ChEBI" id="CHEBI:30616"/>
    </ligand>
</feature>
<keyword evidence="15" id="KW-1185">Reference proteome</keyword>
<keyword evidence="8 10" id="KW-0460">Magnesium</keyword>
<evidence type="ECO:0000256" key="8">
    <source>
        <dbReference type="ARBA" id="ARBA00022842"/>
    </source>
</evidence>
<feature type="site" description="Interaction with substrate tRNA" evidence="10">
    <location>
        <position position="167"/>
    </location>
</feature>
<evidence type="ECO:0000313" key="15">
    <source>
        <dbReference type="Proteomes" id="UP000830835"/>
    </source>
</evidence>
<comment type="similarity">
    <text evidence="3 10 13">Belongs to the IPP transferase family.</text>
</comment>
<keyword evidence="4 10" id="KW-0808">Transferase</keyword>
<evidence type="ECO:0000256" key="12">
    <source>
        <dbReference type="RuleBase" id="RU003784"/>
    </source>
</evidence>
<dbReference type="Gene3D" id="1.10.20.140">
    <property type="match status" value="1"/>
</dbReference>
<dbReference type="SUPFAM" id="SSF52540">
    <property type="entry name" value="P-loop containing nucleoside triphosphate hydrolases"/>
    <property type="match status" value="2"/>
</dbReference>
<proteinExistence type="inferred from homology"/>
<evidence type="ECO:0000256" key="1">
    <source>
        <dbReference type="ARBA" id="ARBA00001946"/>
    </source>
</evidence>
<evidence type="ECO:0000256" key="13">
    <source>
        <dbReference type="RuleBase" id="RU003785"/>
    </source>
</evidence>
<evidence type="ECO:0000256" key="5">
    <source>
        <dbReference type="ARBA" id="ARBA00022694"/>
    </source>
</evidence>
<evidence type="ECO:0000256" key="10">
    <source>
        <dbReference type="HAMAP-Rule" id="MF_00185"/>
    </source>
</evidence>
<accession>A0ABT0C686</accession>
<keyword evidence="6 10" id="KW-0547">Nucleotide-binding</keyword>
<dbReference type="EMBL" id="JAFIRA010000001">
    <property type="protein sequence ID" value="MCJ2541311.1"/>
    <property type="molecule type" value="Genomic_DNA"/>
</dbReference>
<dbReference type="Proteomes" id="UP000830835">
    <property type="component" value="Unassembled WGS sequence"/>
</dbReference>
<comment type="cofactor">
    <cofactor evidence="1 10">
        <name>Mg(2+)</name>
        <dbReference type="ChEBI" id="CHEBI:18420"/>
    </cofactor>
</comment>